<protein>
    <submittedName>
        <fullName evidence="1">Uncharacterized protein</fullName>
    </submittedName>
</protein>
<dbReference type="EMBL" id="CP045227">
    <property type="protein sequence ID" value="QFS51327.1"/>
    <property type="molecule type" value="Genomic_DNA"/>
</dbReference>
<name>A0A5P8WES5_9NOSO</name>
<reference evidence="1 2" key="1">
    <citation type="submission" date="2019-10" db="EMBL/GenBank/DDBJ databases">
        <title>Genomic and transcriptomic insights into the perfect genentic adaptation of a filamentous nitrogen-fixing cyanobacterium to rice fields.</title>
        <authorList>
            <person name="Chen Z."/>
        </authorList>
    </citation>
    <scope>NUCLEOTIDE SEQUENCE [LARGE SCALE GENOMIC DNA]</scope>
    <source>
        <strain evidence="1">CCNUC1</strain>
    </source>
</reference>
<dbReference type="KEGG" id="nsh:GXM_08821"/>
<evidence type="ECO:0000313" key="2">
    <source>
        <dbReference type="Proteomes" id="UP000326678"/>
    </source>
</evidence>
<evidence type="ECO:0000313" key="1">
    <source>
        <dbReference type="EMBL" id="QFS51327.1"/>
    </source>
</evidence>
<dbReference type="AlphaFoldDB" id="A0A5P8WES5"/>
<sequence length="40" mass="4252">MYCFGGDKSASVGISEAIAGWLNLDQLIQSGRCKCFIAPT</sequence>
<accession>A0A5P8WES5</accession>
<dbReference type="Proteomes" id="UP000326678">
    <property type="component" value="Chromosome Gxm2"/>
</dbReference>
<gene>
    <name evidence="1" type="ORF">GXM_08821</name>
</gene>
<organism evidence="1 2">
    <name type="scientific">Nostoc sphaeroides CCNUC1</name>
    <dbReference type="NCBI Taxonomy" id="2653204"/>
    <lineage>
        <taxon>Bacteria</taxon>
        <taxon>Bacillati</taxon>
        <taxon>Cyanobacteriota</taxon>
        <taxon>Cyanophyceae</taxon>
        <taxon>Nostocales</taxon>
        <taxon>Nostocaceae</taxon>
        <taxon>Nostoc</taxon>
    </lineage>
</organism>
<keyword evidence="2" id="KW-1185">Reference proteome</keyword>
<proteinExistence type="predicted"/>